<dbReference type="AlphaFoldDB" id="Q3A2T9"/>
<dbReference type="EMBL" id="CP000142">
    <property type="protein sequence ID" value="ABA89318.1"/>
    <property type="molecule type" value="Genomic_DNA"/>
</dbReference>
<name>Q3A2T9_SYNC1</name>
<dbReference type="KEGG" id="pca:Pcar_2078"/>
<dbReference type="GO" id="GO:0008782">
    <property type="term" value="F:adenosylhomocysteine nucleosidase activity"/>
    <property type="evidence" value="ECO:0007669"/>
    <property type="project" value="TreeGrafter"/>
</dbReference>
<dbReference type="GO" id="GO:0008930">
    <property type="term" value="F:methylthioadenosine nucleosidase activity"/>
    <property type="evidence" value="ECO:0007669"/>
    <property type="project" value="TreeGrafter"/>
</dbReference>
<reference evidence="3" key="1">
    <citation type="submission" date="2005-10" db="EMBL/GenBank/DDBJ databases">
        <title>Complete sequence of Pelobacter carbinolicus DSM 2380.</title>
        <authorList>
            <person name="Copeland A."/>
            <person name="Lucas S."/>
            <person name="Lapidus A."/>
            <person name="Barry K."/>
            <person name="Detter J.C."/>
            <person name="Glavina T."/>
            <person name="Hammon N."/>
            <person name="Israni S."/>
            <person name="Pitluck S."/>
            <person name="Chertkov O."/>
            <person name="Schmutz J."/>
            <person name="Larimer F."/>
            <person name="Land M."/>
            <person name="Kyrpides N."/>
            <person name="Ivanova N."/>
            <person name="Richardson P."/>
        </authorList>
    </citation>
    <scope>NUCLEOTIDE SEQUENCE [LARGE SCALE GENOMIC DNA]</scope>
    <source>
        <strain evidence="3">DSM 2380 / NBRC 103641 / GraBd1</strain>
    </source>
</reference>
<reference evidence="2 3" key="2">
    <citation type="journal article" date="2012" name="BMC Genomics">
        <title>The genome of Pelobacter carbinolicus reveals surprising metabolic capabilities and physiological features.</title>
        <authorList>
            <person name="Aklujkar M."/>
            <person name="Haveman S.A."/>
            <person name="Didonato R.Jr."/>
            <person name="Chertkov O."/>
            <person name="Han C.S."/>
            <person name="Land M.L."/>
            <person name="Brown P."/>
            <person name="Lovley D.R."/>
        </authorList>
    </citation>
    <scope>NUCLEOTIDE SEQUENCE [LARGE SCALE GENOMIC DNA]</scope>
    <source>
        <strain evidence="3">DSM 2380 / NBRC 103641 / GraBd1</strain>
    </source>
</reference>
<feature type="domain" description="Nucleoside phosphorylase" evidence="1">
    <location>
        <begin position="16"/>
        <end position="210"/>
    </location>
</feature>
<protein>
    <submittedName>
        <fullName evidence="2">Nucleoside phosphorylase</fullName>
    </submittedName>
</protein>
<dbReference type="InterPro" id="IPR000845">
    <property type="entry name" value="Nucleoside_phosphorylase_d"/>
</dbReference>
<dbReference type="GO" id="GO:0019284">
    <property type="term" value="P:L-methionine salvage from S-adenosylmethionine"/>
    <property type="evidence" value="ECO:0007669"/>
    <property type="project" value="TreeGrafter"/>
</dbReference>
<dbReference type="GO" id="GO:0005829">
    <property type="term" value="C:cytosol"/>
    <property type="evidence" value="ECO:0007669"/>
    <property type="project" value="TreeGrafter"/>
</dbReference>
<sequence length="258" mass="28370">MISSDKRSGIFRPGMVVALPGEAKAMLGRFRWQRQGEFDVGTAVGLFGADTLWVRCGMGSERAARAAAFLIERGVTHVGIAGVSGALAPELQSGQLVLASEVVDEHGQRWTVDTALHKMLMDCLGSEVRSGRTLTTAAPLLNVEQKIFWRERRKALAVDMESAAVARVASEAGRLFFVLRAICDEAARPVSAALFDLVDEFGRPRPLRLVRTLCCQPSLVPELLHMQRDFGRALGALRNGWQACGRLHSLYDERERRV</sequence>
<dbReference type="eggNOG" id="COG0775">
    <property type="taxonomic scope" value="Bacteria"/>
</dbReference>
<organism evidence="2 3">
    <name type="scientific">Syntrophotalea carbinolica (strain DSM 2380 / NBRC 103641 / GraBd1)</name>
    <name type="common">Pelobacter carbinolicus</name>
    <dbReference type="NCBI Taxonomy" id="338963"/>
    <lineage>
        <taxon>Bacteria</taxon>
        <taxon>Pseudomonadati</taxon>
        <taxon>Thermodesulfobacteriota</taxon>
        <taxon>Desulfuromonadia</taxon>
        <taxon>Desulfuromonadales</taxon>
        <taxon>Syntrophotaleaceae</taxon>
        <taxon>Syntrophotalea</taxon>
    </lineage>
</organism>
<dbReference type="PANTHER" id="PTHR46832">
    <property type="entry name" value="5'-METHYLTHIOADENOSINE/S-ADENOSYLHOMOCYSTEINE NUCLEOSIDASE"/>
    <property type="match status" value="1"/>
</dbReference>
<dbReference type="InterPro" id="IPR035994">
    <property type="entry name" value="Nucleoside_phosphorylase_sf"/>
</dbReference>
<gene>
    <name evidence="2" type="ordered locus">Pcar_2078</name>
</gene>
<dbReference type="RefSeq" id="WP_011341830.1">
    <property type="nucleotide sequence ID" value="NC_007498.2"/>
</dbReference>
<dbReference type="SUPFAM" id="SSF53167">
    <property type="entry name" value="Purine and uridine phosphorylases"/>
    <property type="match status" value="1"/>
</dbReference>
<dbReference type="STRING" id="338963.Pcar_2078"/>
<dbReference type="Pfam" id="PF01048">
    <property type="entry name" value="PNP_UDP_1"/>
    <property type="match status" value="1"/>
</dbReference>
<proteinExistence type="predicted"/>
<dbReference type="OrthoDB" id="9792278at2"/>
<evidence type="ECO:0000313" key="3">
    <source>
        <dbReference type="Proteomes" id="UP000002534"/>
    </source>
</evidence>
<evidence type="ECO:0000313" key="2">
    <source>
        <dbReference type="EMBL" id="ABA89318.1"/>
    </source>
</evidence>
<dbReference type="Proteomes" id="UP000002534">
    <property type="component" value="Chromosome"/>
</dbReference>
<dbReference type="GO" id="GO:0009116">
    <property type="term" value="P:nucleoside metabolic process"/>
    <property type="evidence" value="ECO:0007669"/>
    <property type="project" value="InterPro"/>
</dbReference>
<dbReference type="HOGENOM" id="CLU_031248_4_2_7"/>
<dbReference type="PANTHER" id="PTHR46832:SF1">
    <property type="entry name" value="5'-METHYLTHIOADENOSINE_S-ADENOSYLHOMOCYSTEINE NUCLEOSIDASE"/>
    <property type="match status" value="1"/>
</dbReference>
<dbReference type="Gene3D" id="3.40.50.1580">
    <property type="entry name" value="Nucleoside phosphorylase domain"/>
    <property type="match status" value="1"/>
</dbReference>
<accession>Q3A2T9</accession>
<evidence type="ECO:0000259" key="1">
    <source>
        <dbReference type="Pfam" id="PF01048"/>
    </source>
</evidence>
<keyword evidence="3" id="KW-1185">Reference proteome</keyword>